<evidence type="ECO:0000313" key="3">
    <source>
        <dbReference type="Proteomes" id="UP001597183"/>
    </source>
</evidence>
<organism evidence="2 3">
    <name type="scientific">Actinoplanes sichuanensis</name>
    <dbReference type="NCBI Taxonomy" id="512349"/>
    <lineage>
        <taxon>Bacteria</taxon>
        <taxon>Bacillati</taxon>
        <taxon>Actinomycetota</taxon>
        <taxon>Actinomycetes</taxon>
        <taxon>Micromonosporales</taxon>
        <taxon>Micromonosporaceae</taxon>
        <taxon>Actinoplanes</taxon>
    </lineage>
</organism>
<name>A0ABW4AQC2_9ACTN</name>
<keyword evidence="3" id="KW-1185">Reference proteome</keyword>
<protein>
    <submittedName>
        <fullName evidence="2">Uncharacterized protein</fullName>
    </submittedName>
</protein>
<evidence type="ECO:0000313" key="2">
    <source>
        <dbReference type="EMBL" id="MFD1372734.1"/>
    </source>
</evidence>
<comment type="caution">
    <text evidence="2">The sequence shown here is derived from an EMBL/GenBank/DDBJ whole genome shotgun (WGS) entry which is preliminary data.</text>
</comment>
<reference evidence="3" key="1">
    <citation type="journal article" date="2019" name="Int. J. Syst. Evol. Microbiol.">
        <title>The Global Catalogue of Microorganisms (GCM) 10K type strain sequencing project: providing services to taxonomists for standard genome sequencing and annotation.</title>
        <authorList>
            <consortium name="The Broad Institute Genomics Platform"/>
            <consortium name="The Broad Institute Genome Sequencing Center for Infectious Disease"/>
            <person name="Wu L."/>
            <person name="Ma J."/>
        </authorList>
    </citation>
    <scope>NUCLEOTIDE SEQUENCE [LARGE SCALE GENOMIC DNA]</scope>
    <source>
        <strain evidence="3">CCM 7526</strain>
    </source>
</reference>
<dbReference type="Proteomes" id="UP001597183">
    <property type="component" value="Unassembled WGS sequence"/>
</dbReference>
<feature type="region of interest" description="Disordered" evidence="1">
    <location>
        <begin position="1"/>
        <end position="28"/>
    </location>
</feature>
<dbReference type="EMBL" id="JBHTMK010000061">
    <property type="protein sequence ID" value="MFD1372734.1"/>
    <property type="molecule type" value="Genomic_DNA"/>
</dbReference>
<accession>A0ABW4AQC2</accession>
<gene>
    <name evidence="2" type="ORF">ACFQ5G_46045</name>
</gene>
<dbReference type="RefSeq" id="WP_317795523.1">
    <property type="nucleotide sequence ID" value="NZ_AP028461.1"/>
</dbReference>
<proteinExistence type="predicted"/>
<sequence>MNAAPGFRPRARNGPSAHTSTPRGHELAEQAHGVDALLAEIQHADAGRHNDDTAVLYLRWPTDRPALNRH</sequence>
<evidence type="ECO:0000256" key="1">
    <source>
        <dbReference type="SAM" id="MobiDB-lite"/>
    </source>
</evidence>